<feature type="domain" description="BON" evidence="2">
    <location>
        <begin position="28"/>
        <end position="96"/>
    </location>
</feature>
<feature type="chain" id="PRO_5045637412" description="BON domain-containing protein" evidence="1">
    <location>
        <begin position="29"/>
        <end position="267"/>
    </location>
</feature>
<evidence type="ECO:0000259" key="2">
    <source>
        <dbReference type="PROSITE" id="PS50914"/>
    </source>
</evidence>
<name>A0ABS1CC70_9GAMM</name>
<protein>
    <recommendedName>
        <fullName evidence="2">BON domain-containing protein</fullName>
    </recommendedName>
</protein>
<dbReference type="PROSITE" id="PS50914">
    <property type="entry name" value="BON"/>
    <property type="match status" value="3"/>
</dbReference>
<evidence type="ECO:0000256" key="1">
    <source>
        <dbReference type="SAM" id="SignalP"/>
    </source>
</evidence>
<evidence type="ECO:0000313" key="4">
    <source>
        <dbReference type="Proteomes" id="UP000748752"/>
    </source>
</evidence>
<organism evidence="3 4">
    <name type="scientific">Thiohalocapsa halophila</name>
    <dbReference type="NCBI Taxonomy" id="69359"/>
    <lineage>
        <taxon>Bacteria</taxon>
        <taxon>Pseudomonadati</taxon>
        <taxon>Pseudomonadota</taxon>
        <taxon>Gammaproteobacteria</taxon>
        <taxon>Chromatiales</taxon>
        <taxon>Chromatiaceae</taxon>
        <taxon>Thiohalocapsa</taxon>
    </lineage>
</organism>
<keyword evidence="4" id="KW-1185">Reference proteome</keyword>
<dbReference type="SMART" id="SM00749">
    <property type="entry name" value="BON"/>
    <property type="match status" value="3"/>
</dbReference>
<dbReference type="RefSeq" id="WP_200233567.1">
    <property type="nucleotide sequence ID" value="NZ_NRRV01000003.1"/>
</dbReference>
<dbReference type="Gene3D" id="3.30.1340.30">
    <property type="match status" value="2"/>
</dbReference>
<reference evidence="3 4" key="1">
    <citation type="journal article" date="2020" name="Microorganisms">
        <title>Osmotic Adaptation and Compatible Solute Biosynthesis of Phototrophic Bacteria as Revealed from Genome Analyses.</title>
        <authorList>
            <person name="Imhoff J.F."/>
            <person name="Rahn T."/>
            <person name="Kunzel S."/>
            <person name="Keller A."/>
            <person name="Neulinger S.C."/>
        </authorList>
    </citation>
    <scope>NUCLEOTIDE SEQUENCE [LARGE SCALE GENOMIC DNA]</scope>
    <source>
        <strain evidence="3 4">DSM 6210</strain>
    </source>
</reference>
<dbReference type="PANTHER" id="PTHR34606">
    <property type="entry name" value="BON DOMAIN-CONTAINING PROTEIN"/>
    <property type="match status" value="1"/>
</dbReference>
<sequence length="267" mass="28225">MPQSRLARLAATAAAVSLLSSVAATATAQTNAQARAQTLIDVNPLLSGHDIRVAAADSGLRLEGTVADTAEQRLAEALTALVAEGAEIDNALTVAADLPDAVGSLFQEDEDQTTAARLRQTLSWQQDTAGLDIELEVNRGEVRLNGEVGTTATKDRIATLAATTEGVDAVFNYISVDPANIPAIRELQAELERADRPDAWIASRVRRLLQFDTTVNAHSIEVDARDGTAILSGAVTSSAERKVAEDLAASVPGVRDLDSRLVIERPR</sequence>
<dbReference type="InterPro" id="IPR014004">
    <property type="entry name" value="Transpt-assoc_nodulatn_dom_bac"/>
</dbReference>
<feature type="domain" description="BON" evidence="2">
    <location>
        <begin position="110"/>
        <end position="178"/>
    </location>
</feature>
<gene>
    <name evidence="3" type="ORF">CKO31_01920</name>
</gene>
<comment type="caution">
    <text evidence="3">The sequence shown here is derived from an EMBL/GenBank/DDBJ whole genome shotgun (WGS) entry which is preliminary data.</text>
</comment>
<proteinExistence type="predicted"/>
<dbReference type="Proteomes" id="UP000748752">
    <property type="component" value="Unassembled WGS sequence"/>
</dbReference>
<dbReference type="PANTHER" id="PTHR34606:SF15">
    <property type="entry name" value="BON DOMAIN-CONTAINING PROTEIN"/>
    <property type="match status" value="1"/>
</dbReference>
<feature type="signal peptide" evidence="1">
    <location>
        <begin position="1"/>
        <end position="28"/>
    </location>
</feature>
<dbReference type="InterPro" id="IPR007055">
    <property type="entry name" value="BON_dom"/>
</dbReference>
<evidence type="ECO:0000313" key="3">
    <source>
        <dbReference type="EMBL" id="MBK1629513.1"/>
    </source>
</evidence>
<dbReference type="Pfam" id="PF04972">
    <property type="entry name" value="BON"/>
    <property type="match status" value="3"/>
</dbReference>
<accession>A0ABS1CC70</accession>
<keyword evidence="1" id="KW-0732">Signal</keyword>
<feature type="domain" description="BON" evidence="2">
    <location>
        <begin position="197"/>
        <end position="265"/>
    </location>
</feature>
<dbReference type="InterPro" id="IPR051686">
    <property type="entry name" value="Lipoprotein_DolP"/>
</dbReference>
<dbReference type="EMBL" id="NRRV01000003">
    <property type="protein sequence ID" value="MBK1629513.1"/>
    <property type="molecule type" value="Genomic_DNA"/>
</dbReference>